<name>A0A915I7Z3_ROMCU</name>
<dbReference type="Proteomes" id="UP000887565">
    <property type="component" value="Unplaced"/>
</dbReference>
<evidence type="ECO:0000313" key="4">
    <source>
        <dbReference type="WBParaSite" id="nRc.2.0.1.t10284-RA"/>
    </source>
</evidence>
<sequence>MFFDCNFALIFLFLLNSRASGNEQQRSESDQLSMDSDHADQADAEYGNGKEDDGQIVDEQQQHSTTDHAIDQSELFHSGQKCDILELVRCFVDVLDDWAWHLWTFKNSSRLRMVKIGDWFDFDCCYHLRQIFEKKDNIAAVNESVCTQHTAMDKCVNQKDCSKREILDASVNISDILLQKTRSGTFLKGYYIAKFSCSAEGAPLVHTHRECLLKDNIGRMVATASHALELEFRTKMGHGLKKENGKQVPLC</sequence>
<protein>
    <submittedName>
        <fullName evidence="4">Uncharacterized protein</fullName>
    </submittedName>
</protein>
<evidence type="ECO:0000313" key="3">
    <source>
        <dbReference type="Proteomes" id="UP000887565"/>
    </source>
</evidence>
<evidence type="ECO:0000256" key="2">
    <source>
        <dbReference type="SAM" id="SignalP"/>
    </source>
</evidence>
<feature type="compositionally biased region" description="Basic and acidic residues" evidence="1">
    <location>
        <begin position="25"/>
        <end position="41"/>
    </location>
</feature>
<keyword evidence="2" id="KW-0732">Signal</keyword>
<evidence type="ECO:0000256" key="1">
    <source>
        <dbReference type="SAM" id="MobiDB-lite"/>
    </source>
</evidence>
<reference evidence="4" key="1">
    <citation type="submission" date="2022-11" db="UniProtKB">
        <authorList>
            <consortium name="WormBaseParasite"/>
        </authorList>
    </citation>
    <scope>IDENTIFICATION</scope>
</reference>
<proteinExistence type="predicted"/>
<keyword evidence="3" id="KW-1185">Reference proteome</keyword>
<feature type="region of interest" description="Disordered" evidence="1">
    <location>
        <begin position="24"/>
        <end position="53"/>
    </location>
</feature>
<feature type="chain" id="PRO_5038047246" evidence="2">
    <location>
        <begin position="22"/>
        <end position="251"/>
    </location>
</feature>
<accession>A0A915I7Z3</accession>
<dbReference type="AlphaFoldDB" id="A0A915I7Z3"/>
<organism evidence="3 4">
    <name type="scientific">Romanomermis culicivorax</name>
    <name type="common">Nematode worm</name>
    <dbReference type="NCBI Taxonomy" id="13658"/>
    <lineage>
        <taxon>Eukaryota</taxon>
        <taxon>Metazoa</taxon>
        <taxon>Ecdysozoa</taxon>
        <taxon>Nematoda</taxon>
        <taxon>Enoplea</taxon>
        <taxon>Dorylaimia</taxon>
        <taxon>Mermithida</taxon>
        <taxon>Mermithoidea</taxon>
        <taxon>Mermithidae</taxon>
        <taxon>Romanomermis</taxon>
    </lineage>
</organism>
<feature type="signal peptide" evidence="2">
    <location>
        <begin position="1"/>
        <end position="21"/>
    </location>
</feature>
<dbReference type="WBParaSite" id="nRc.2.0.1.t10284-RA">
    <property type="protein sequence ID" value="nRc.2.0.1.t10284-RA"/>
    <property type="gene ID" value="nRc.2.0.1.g10284"/>
</dbReference>